<feature type="compositionally biased region" description="Polar residues" evidence="6">
    <location>
        <begin position="199"/>
        <end position="216"/>
    </location>
</feature>
<proteinExistence type="predicted"/>
<accession>A0A2R5GG32</accession>
<dbReference type="EMBL" id="BEYU01000047">
    <property type="protein sequence ID" value="GBG28728.1"/>
    <property type="molecule type" value="Genomic_DNA"/>
</dbReference>
<feature type="compositionally biased region" description="Low complexity" evidence="6">
    <location>
        <begin position="108"/>
        <end position="139"/>
    </location>
</feature>
<feature type="region of interest" description="Disordered" evidence="6">
    <location>
        <begin position="48"/>
        <end position="145"/>
    </location>
</feature>
<dbReference type="InterPro" id="IPR036955">
    <property type="entry name" value="AP2/ERF_dom_sf"/>
</dbReference>
<evidence type="ECO:0000256" key="2">
    <source>
        <dbReference type="ARBA" id="ARBA00023015"/>
    </source>
</evidence>
<evidence type="ECO:0000256" key="5">
    <source>
        <dbReference type="ARBA" id="ARBA00023242"/>
    </source>
</evidence>
<dbReference type="PROSITE" id="PS51032">
    <property type="entry name" value="AP2_ERF"/>
    <property type="match status" value="1"/>
</dbReference>
<evidence type="ECO:0000256" key="1">
    <source>
        <dbReference type="ARBA" id="ARBA00004123"/>
    </source>
</evidence>
<comment type="caution">
    <text evidence="8">The sequence shown here is derived from an EMBL/GenBank/DDBJ whole genome shotgun (WGS) entry which is preliminary data.</text>
</comment>
<comment type="subcellular location">
    <subcellularLocation>
        <location evidence="1">Nucleus</location>
    </subcellularLocation>
</comment>
<feature type="region of interest" description="Disordered" evidence="6">
    <location>
        <begin position="183"/>
        <end position="224"/>
    </location>
</feature>
<name>A0A2R5GG32_9STRA</name>
<evidence type="ECO:0000256" key="3">
    <source>
        <dbReference type="ARBA" id="ARBA00023125"/>
    </source>
</evidence>
<dbReference type="Proteomes" id="UP000241890">
    <property type="component" value="Unassembled WGS sequence"/>
</dbReference>
<dbReference type="Gene3D" id="3.30.730.10">
    <property type="entry name" value="AP2/ERF domain"/>
    <property type="match status" value="1"/>
</dbReference>
<dbReference type="SMART" id="SM00380">
    <property type="entry name" value="AP2"/>
    <property type="match status" value="1"/>
</dbReference>
<feature type="compositionally biased region" description="Low complexity" evidence="6">
    <location>
        <begin position="48"/>
        <end position="86"/>
    </location>
</feature>
<organism evidence="8 9">
    <name type="scientific">Hondaea fermentalgiana</name>
    <dbReference type="NCBI Taxonomy" id="2315210"/>
    <lineage>
        <taxon>Eukaryota</taxon>
        <taxon>Sar</taxon>
        <taxon>Stramenopiles</taxon>
        <taxon>Bigyra</taxon>
        <taxon>Labyrinthulomycetes</taxon>
        <taxon>Thraustochytrida</taxon>
        <taxon>Thraustochytriidae</taxon>
        <taxon>Hondaea</taxon>
    </lineage>
</organism>
<keyword evidence="9" id="KW-1185">Reference proteome</keyword>
<dbReference type="SUPFAM" id="SSF54171">
    <property type="entry name" value="DNA-binding domain"/>
    <property type="match status" value="1"/>
</dbReference>
<dbReference type="InterPro" id="IPR016177">
    <property type="entry name" value="DNA-bd_dom_sf"/>
</dbReference>
<gene>
    <name evidence="8" type="ORF">FCC1311_049492</name>
</gene>
<evidence type="ECO:0000313" key="8">
    <source>
        <dbReference type="EMBL" id="GBG28728.1"/>
    </source>
</evidence>
<dbReference type="InterPro" id="IPR001471">
    <property type="entry name" value="AP2/ERF_dom"/>
</dbReference>
<dbReference type="AlphaFoldDB" id="A0A2R5GG32"/>
<sequence>MGYYSWPVLGWNTVPQVFSGDAQNVNQAPSYLGQHSNGTEAPQINLQNHHQQQQQNIQQQQPQQQQQQQQQLYMPQQQQSTQTPQHEMSSPRSPHVHPSNKSDEGEALEALGSLLRRPNNNNNNNVTATNNNGSSNNNNFDDAKSSSNRLLNALKSLDSPTWNQQHYQQQPQSTFTLQPSFDSNIKQQQQQQTIPAVPSLTSSTNFNGNVDSQQQDYSKKRRASQQSLAALHQSILMDTNVEDLKMVKPTSSKYRGVSWHSRAKTWTARVWNAAENKSIHLGVFNTELRAALAFDLKARELFGRKFKGFNFPCSKERVALIRTLAQEDALPSSDEVKEVLNDPEVSIQKLAKSTDNRATKKRRQS</sequence>
<evidence type="ECO:0000256" key="6">
    <source>
        <dbReference type="SAM" id="MobiDB-lite"/>
    </source>
</evidence>
<reference evidence="8 9" key="1">
    <citation type="submission" date="2017-12" db="EMBL/GenBank/DDBJ databases">
        <title>Sequencing, de novo assembly and annotation of complete genome of a new Thraustochytrid species, strain FCC1311.</title>
        <authorList>
            <person name="Sedici K."/>
            <person name="Godart F."/>
            <person name="Aiese Cigliano R."/>
            <person name="Sanseverino W."/>
            <person name="Barakat M."/>
            <person name="Ortet P."/>
            <person name="Marechal E."/>
            <person name="Cagnac O."/>
            <person name="Amato A."/>
        </authorList>
    </citation>
    <scope>NUCLEOTIDE SEQUENCE [LARGE SCALE GENOMIC DNA]</scope>
</reference>
<dbReference type="GO" id="GO:0005634">
    <property type="term" value="C:nucleus"/>
    <property type="evidence" value="ECO:0007669"/>
    <property type="project" value="UniProtKB-SubCell"/>
</dbReference>
<dbReference type="GO" id="GO:0003700">
    <property type="term" value="F:DNA-binding transcription factor activity"/>
    <property type="evidence" value="ECO:0007669"/>
    <property type="project" value="InterPro"/>
</dbReference>
<dbReference type="OrthoDB" id="207175at2759"/>
<dbReference type="GO" id="GO:0003677">
    <property type="term" value="F:DNA binding"/>
    <property type="evidence" value="ECO:0007669"/>
    <property type="project" value="UniProtKB-KW"/>
</dbReference>
<feature type="domain" description="AP2/ERF" evidence="7">
    <location>
        <begin position="253"/>
        <end position="312"/>
    </location>
</feature>
<keyword evidence="2" id="KW-0805">Transcription regulation</keyword>
<keyword evidence="3" id="KW-0238">DNA-binding</keyword>
<dbReference type="InParanoid" id="A0A2R5GG32"/>
<evidence type="ECO:0000256" key="4">
    <source>
        <dbReference type="ARBA" id="ARBA00023163"/>
    </source>
</evidence>
<evidence type="ECO:0000313" key="9">
    <source>
        <dbReference type="Proteomes" id="UP000241890"/>
    </source>
</evidence>
<evidence type="ECO:0000259" key="7">
    <source>
        <dbReference type="PROSITE" id="PS51032"/>
    </source>
</evidence>
<keyword evidence="5" id="KW-0539">Nucleus</keyword>
<keyword evidence="4" id="KW-0804">Transcription</keyword>
<protein>
    <submittedName>
        <fullName evidence="8">AP2-like ethylene-responsive transcription factor PLT1</fullName>
    </submittedName>
</protein>